<reference evidence="3" key="1">
    <citation type="journal article" date="2020" name="MBio">
        <title>Horizontal gene transfer to a defensive symbiont with a reduced genome amongst a multipartite beetle microbiome.</title>
        <authorList>
            <person name="Waterworth S.C."/>
            <person name="Florez L.V."/>
            <person name="Rees E.R."/>
            <person name="Hertweck C."/>
            <person name="Kaltenpoth M."/>
            <person name="Kwan J.C."/>
        </authorList>
    </citation>
    <scope>NUCLEOTIDE SEQUENCE [LARGE SCALE GENOMIC DNA]</scope>
</reference>
<name>A0A833PD59_ACIBZ</name>
<comment type="caution">
    <text evidence="2">The sequence shown here is derived from an EMBL/GenBank/DDBJ whole genome shotgun (WGS) entry which is preliminary data.</text>
</comment>
<proteinExistence type="predicted"/>
<sequence>MQIPKGWQTQSKPVARSRQSKYKNKTVECDGLKFDSVKEARRYRELKILERAGEIRELQTQYSFVLAESVRFSNEPRKKPALRYIADFVYIKDGCQIVEDVKSKISRSLAEYRIKKHLMMSVHGIEILEV</sequence>
<gene>
    <name evidence="2" type="ORF">GAK29_03625</name>
</gene>
<dbReference type="InterPro" id="IPR009414">
    <property type="entry name" value="DUF1064"/>
</dbReference>
<evidence type="ECO:0008006" key="4">
    <source>
        <dbReference type="Google" id="ProtNLM"/>
    </source>
</evidence>
<dbReference type="Pfam" id="PF06356">
    <property type="entry name" value="DUF1064"/>
    <property type="match status" value="1"/>
</dbReference>
<dbReference type="AlphaFoldDB" id="A0A833PD59"/>
<accession>A0A833PD59</accession>
<feature type="region of interest" description="Disordered" evidence="1">
    <location>
        <begin position="1"/>
        <end position="22"/>
    </location>
</feature>
<protein>
    <recommendedName>
        <fullName evidence="4">DUF1064 domain-containing protein</fullName>
    </recommendedName>
</protein>
<evidence type="ECO:0000313" key="3">
    <source>
        <dbReference type="Proteomes" id="UP000490535"/>
    </source>
</evidence>
<dbReference type="Proteomes" id="UP000490535">
    <property type="component" value="Unassembled WGS sequence"/>
</dbReference>
<evidence type="ECO:0000256" key="1">
    <source>
        <dbReference type="SAM" id="MobiDB-lite"/>
    </source>
</evidence>
<dbReference type="EMBL" id="WNDP01000121">
    <property type="protein sequence ID" value="KAF1020487.1"/>
    <property type="molecule type" value="Genomic_DNA"/>
</dbReference>
<evidence type="ECO:0000313" key="2">
    <source>
        <dbReference type="EMBL" id="KAF1020487.1"/>
    </source>
</evidence>
<organism evidence="2 3">
    <name type="scientific">Acinetobacter bereziniae</name>
    <name type="common">Acinetobacter genomosp. 10</name>
    <dbReference type="NCBI Taxonomy" id="106648"/>
    <lineage>
        <taxon>Bacteria</taxon>
        <taxon>Pseudomonadati</taxon>
        <taxon>Pseudomonadota</taxon>
        <taxon>Gammaproteobacteria</taxon>
        <taxon>Moraxellales</taxon>
        <taxon>Moraxellaceae</taxon>
        <taxon>Acinetobacter</taxon>
    </lineage>
</organism>